<evidence type="ECO:0000313" key="2">
    <source>
        <dbReference type="Proteomes" id="UP001163603"/>
    </source>
</evidence>
<name>A0ACC0XCG5_9ROSI</name>
<comment type="caution">
    <text evidence="1">The sequence shown here is derived from an EMBL/GenBank/DDBJ whole genome shotgun (WGS) entry which is preliminary data.</text>
</comment>
<accession>A0ACC0XCG5</accession>
<reference evidence="2" key="1">
    <citation type="journal article" date="2023" name="G3 (Bethesda)">
        <title>Genome assembly and association tests identify interacting loci associated with vigor, precocity, and sex in interspecific pistachio rootstocks.</title>
        <authorList>
            <person name="Palmer W."/>
            <person name="Jacygrad E."/>
            <person name="Sagayaradj S."/>
            <person name="Cavanaugh K."/>
            <person name="Han R."/>
            <person name="Bertier L."/>
            <person name="Beede B."/>
            <person name="Kafkas S."/>
            <person name="Golino D."/>
            <person name="Preece J."/>
            <person name="Michelmore R."/>
        </authorList>
    </citation>
    <scope>NUCLEOTIDE SEQUENCE [LARGE SCALE GENOMIC DNA]</scope>
</reference>
<proteinExistence type="predicted"/>
<dbReference type="Proteomes" id="UP001163603">
    <property type="component" value="Chromosome 13"/>
</dbReference>
<protein>
    <submittedName>
        <fullName evidence="1">Uncharacterized protein</fullName>
    </submittedName>
</protein>
<gene>
    <name evidence="1" type="ORF">Pint_19801</name>
</gene>
<organism evidence="1 2">
    <name type="scientific">Pistacia integerrima</name>
    <dbReference type="NCBI Taxonomy" id="434235"/>
    <lineage>
        <taxon>Eukaryota</taxon>
        <taxon>Viridiplantae</taxon>
        <taxon>Streptophyta</taxon>
        <taxon>Embryophyta</taxon>
        <taxon>Tracheophyta</taxon>
        <taxon>Spermatophyta</taxon>
        <taxon>Magnoliopsida</taxon>
        <taxon>eudicotyledons</taxon>
        <taxon>Gunneridae</taxon>
        <taxon>Pentapetalae</taxon>
        <taxon>rosids</taxon>
        <taxon>malvids</taxon>
        <taxon>Sapindales</taxon>
        <taxon>Anacardiaceae</taxon>
        <taxon>Pistacia</taxon>
    </lineage>
</organism>
<sequence length="372" mass="39722">MAAPEAKTEKPEAKEKEAEEADLKCKAWVLRVSIHCEGCKKKVKKILTNIDGVYRTEIDLRQQKVTVFGDVDAETLIKKLEKKYGKHAELWPEQKEKKKSKSKNKEKQQQQNDHESSEENNSAEKETGKVEGQGQDSSKQNENNGGKSNGDGVHVVKICEGGATSTSKSGGQVKEVKNEVKQVVMLPAGGQSPVAEKKVGGESEGGADKSGAGGGGGGGKKKKKKGHKGNNNNNVGEGEAEPSSNAPAGTGSPVHVHGHGPGPHGPSVQGHIPSTANYSPPRQHGYQYPPPHYYPPPVYAVSYNTAHPSTGYSTSYYAAAPTTTYTYAYTNPGVGSDPAPSDFDTYSYSYPPQPSGSFEMFSDENPNACSIM</sequence>
<evidence type="ECO:0000313" key="1">
    <source>
        <dbReference type="EMBL" id="KAJ0014367.1"/>
    </source>
</evidence>
<keyword evidence="2" id="KW-1185">Reference proteome</keyword>
<dbReference type="EMBL" id="CM047748">
    <property type="protein sequence ID" value="KAJ0014367.1"/>
    <property type="molecule type" value="Genomic_DNA"/>
</dbReference>